<dbReference type="SUPFAM" id="SSF53822">
    <property type="entry name" value="Periplasmic binding protein-like I"/>
    <property type="match status" value="1"/>
</dbReference>
<dbReference type="Pfam" id="PF13458">
    <property type="entry name" value="Peripla_BP_6"/>
    <property type="match status" value="1"/>
</dbReference>
<feature type="domain" description="Leucine-binding protein" evidence="4">
    <location>
        <begin position="37"/>
        <end position="350"/>
    </location>
</feature>
<gene>
    <name evidence="5" type="ORF">G0Q07_08185</name>
</gene>
<dbReference type="EMBL" id="CP048409">
    <property type="protein sequence ID" value="QIA07706.1"/>
    <property type="molecule type" value="Genomic_DNA"/>
</dbReference>
<proteinExistence type="inferred from homology"/>
<dbReference type="Gene3D" id="3.40.50.2300">
    <property type="match status" value="2"/>
</dbReference>
<evidence type="ECO:0000313" key="5">
    <source>
        <dbReference type="EMBL" id="QIA07706.1"/>
    </source>
</evidence>
<dbReference type="InterPro" id="IPR051010">
    <property type="entry name" value="BCAA_transport"/>
</dbReference>
<comment type="similarity">
    <text evidence="1">Belongs to the leucine-binding protein family.</text>
</comment>
<evidence type="ECO:0000256" key="3">
    <source>
        <dbReference type="SAM" id="SignalP"/>
    </source>
</evidence>
<sequence>MGKFRSIKAFFIGLILFSQTMVFTVDTMAQQDSDKVINIGLLVSDSTKTEAKQGVELAIKEAGKKEILKGKRINLIARSMEGLWGAGATQTVDLVFNHNVWAIIGSHDGRNAHLAEQVIAKTQVVYISAWAGDPTLAQAYVPWFFSLVPNNIQQAAQLYQAIYSNQKEERIMLIADEGYDTQNALNYFLQEIDKHNETVPRVIRYKTADFNERTITKIKDYQPDVLVVFGQPSESVDLVKLCNSSLVQSKVYLTFTALGENDEHTFYFADFEEARIPNTFFMTSSKGKEFAENYLNEFDKPASPTAAYAYDAAWLVIKKINESDFDREKFKDIIRSANDTGVTGKIQFDELGRRIQSFEWILVHENLLNPDLK</sequence>
<protein>
    <submittedName>
        <fullName evidence="5">Amino acid ABC transporter substrate-binding protein</fullName>
    </submittedName>
</protein>
<accession>A0A6C0RCE8</accession>
<name>A0A6C0RCE8_9BACT</name>
<evidence type="ECO:0000256" key="2">
    <source>
        <dbReference type="ARBA" id="ARBA00022729"/>
    </source>
</evidence>
<evidence type="ECO:0000256" key="1">
    <source>
        <dbReference type="ARBA" id="ARBA00010062"/>
    </source>
</evidence>
<feature type="signal peptide" evidence="3">
    <location>
        <begin position="1"/>
        <end position="24"/>
    </location>
</feature>
<dbReference type="KEGG" id="drc:G0Q07_08185"/>
<dbReference type="InterPro" id="IPR028082">
    <property type="entry name" value="Peripla_BP_I"/>
</dbReference>
<keyword evidence="2 3" id="KW-0732">Signal</keyword>
<reference evidence="5 6" key="1">
    <citation type="submission" date="2020-02" db="EMBL/GenBank/DDBJ databases">
        <title>Genome sequencing for Draconibacterium sp. strain M1.</title>
        <authorList>
            <person name="Park S.-J."/>
        </authorList>
    </citation>
    <scope>NUCLEOTIDE SEQUENCE [LARGE SCALE GENOMIC DNA]</scope>
    <source>
        <strain evidence="5 6">M1</strain>
    </source>
</reference>
<dbReference type="AlphaFoldDB" id="A0A6C0RCE8"/>
<dbReference type="InterPro" id="IPR028081">
    <property type="entry name" value="Leu-bd"/>
</dbReference>
<evidence type="ECO:0000313" key="6">
    <source>
        <dbReference type="Proteomes" id="UP000474630"/>
    </source>
</evidence>
<dbReference type="PANTHER" id="PTHR30483">
    <property type="entry name" value="LEUCINE-SPECIFIC-BINDING PROTEIN"/>
    <property type="match status" value="1"/>
</dbReference>
<keyword evidence="6" id="KW-1185">Reference proteome</keyword>
<feature type="chain" id="PRO_5025676238" evidence="3">
    <location>
        <begin position="25"/>
        <end position="373"/>
    </location>
</feature>
<dbReference type="RefSeq" id="WP_163345627.1">
    <property type="nucleotide sequence ID" value="NZ_CP048409.1"/>
</dbReference>
<dbReference type="Proteomes" id="UP000474630">
    <property type="component" value="Chromosome"/>
</dbReference>
<organism evidence="5 6">
    <name type="scientific">Draconibacterium halophilum</name>
    <dbReference type="NCBI Taxonomy" id="2706887"/>
    <lineage>
        <taxon>Bacteria</taxon>
        <taxon>Pseudomonadati</taxon>
        <taxon>Bacteroidota</taxon>
        <taxon>Bacteroidia</taxon>
        <taxon>Marinilabiliales</taxon>
        <taxon>Prolixibacteraceae</taxon>
        <taxon>Draconibacterium</taxon>
    </lineage>
</organism>
<dbReference type="PANTHER" id="PTHR30483:SF6">
    <property type="entry name" value="PERIPLASMIC BINDING PROTEIN OF ABC TRANSPORTER FOR NATURAL AMINO ACIDS"/>
    <property type="match status" value="1"/>
</dbReference>
<evidence type="ECO:0000259" key="4">
    <source>
        <dbReference type="Pfam" id="PF13458"/>
    </source>
</evidence>